<keyword evidence="5" id="KW-0862">Zinc</keyword>
<dbReference type="GeneID" id="112045248"/>
<evidence type="ECO:0000259" key="7">
    <source>
        <dbReference type="PROSITE" id="PS52035"/>
    </source>
</evidence>
<proteinExistence type="inferred from homology"/>
<keyword evidence="3" id="KW-0378">Hydrolase</keyword>
<dbReference type="PROSITE" id="PS00133">
    <property type="entry name" value="CARBOXYPEPT_ZN_2"/>
    <property type="match status" value="1"/>
</dbReference>
<evidence type="ECO:0000256" key="1">
    <source>
        <dbReference type="ARBA" id="ARBA00001947"/>
    </source>
</evidence>
<keyword evidence="8" id="KW-1185">Reference proteome</keyword>
<keyword evidence="3" id="KW-0121">Carboxypeptidase</keyword>
<dbReference type="CDD" id="cd03860">
    <property type="entry name" value="M14_CP_A-B_like"/>
    <property type="match status" value="1"/>
</dbReference>
<dbReference type="PANTHER" id="PTHR11705:SF91">
    <property type="entry name" value="FI01817P-RELATED"/>
    <property type="match status" value="1"/>
</dbReference>
<evidence type="ECO:0000256" key="6">
    <source>
        <dbReference type="PROSITE-ProRule" id="PRU01379"/>
    </source>
</evidence>
<dbReference type="InterPro" id="IPR057247">
    <property type="entry name" value="CARBOXYPEPT_ZN_2"/>
</dbReference>
<reference evidence="9" key="1">
    <citation type="submission" date="2025-08" db="UniProtKB">
        <authorList>
            <consortium name="RefSeq"/>
        </authorList>
    </citation>
    <scope>IDENTIFICATION</scope>
</reference>
<evidence type="ECO:0000256" key="4">
    <source>
        <dbReference type="ARBA" id="ARBA00022723"/>
    </source>
</evidence>
<protein>
    <submittedName>
        <fullName evidence="9">Carboxypeptidase B-like</fullName>
    </submittedName>
</protein>
<gene>
    <name evidence="9" type="primary">LOC112045248</name>
</gene>
<evidence type="ECO:0000256" key="2">
    <source>
        <dbReference type="ARBA" id="ARBA00005988"/>
    </source>
</evidence>
<name>A0ABM3LWU1_BICAN</name>
<dbReference type="SMART" id="SM00631">
    <property type="entry name" value="Zn_pept"/>
    <property type="match status" value="1"/>
</dbReference>
<dbReference type="Gene3D" id="3.40.630.10">
    <property type="entry name" value="Zn peptidases"/>
    <property type="match status" value="1"/>
</dbReference>
<evidence type="ECO:0000256" key="3">
    <source>
        <dbReference type="ARBA" id="ARBA00022645"/>
    </source>
</evidence>
<dbReference type="RefSeq" id="XP_052743548.1">
    <property type="nucleotide sequence ID" value="XM_052887588.1"/>
</dbReference>
<dbReference type="Proteomes" id="UP001652582">
    <property type="component" value="Chromosome 19"/>
</dbReference>
<dbReference type="PRINTS" id="PR00765">
    <property type="entry name" value="CRBOXYPTASEA"/>
</dbReference>
<dbReference type="InterPro" id="IPR000834">
    <property type="entry name" value="Peptidase_M14"/>
</dbReference>
<sequence length="402" mass="46298">MKYQIWDVKCMKEGQRWFLKNLDNKGSVNILKEEKNTMNVMIDGSRSLQIQKLLCDRDIQYEVAEGQVSRNRSPTGTKLTRRRSPITVMDWNDFYPLRNIYHFMENLEVCYPSVCTVSTIGRTTEGREIKILKISNSNSGNTGVWIDGGIHAREWIAPSVVTYIADQVARNMDTSPEYITNKDWYFLPVVNPDGYVYSHTTDRMWRKSRARIGSSVYGVDLNRNFGYRWFSRDDCPGDDPCHLNYRGTQPFSEPETTAVKDLILYAGVPFKIFLTLHAYSEVISFPWCFTAEPCADYVNLLEGATAMTKAIFDVNGRMYKVGNFKDIMYPASGTSIDWSYGTARIPFSYLIELRSKQHKFLLPKEEILDCCKEVYAGVKALALFVDRKKCLNCSMFFNKQNA</sequence>
<dbReference type="SUPFAM" id="SSF53187">
    <property type="entry name" value="Zn-dependent exopeptidases"/>
    <property type="match status" value="1"/>
</dbReference>
<organism evidence="8 9">
    <name type="scientific">Bicyclus anynana</name>
    <name type="common">Squinting bush brown butterfly</name>
    <dbReference type="NCBI Taxonomy" id="110368"/>
    <lineage>
        <taxon>Eukaryota</taxon>
        <taxon>Metazoa</taxon>
        <taxon>Ecdysozoa</taxon>
        <taxon>Arthropoda</taxon>
        <taxon>Hexapoda</taxon>
        <taxon>Insecta</taxon>
        <taxon>Pterygota</taxon>
        <taxon>Neoptera</taxon>
        <taxon>Endopterygota</taxon>
        <taxon>Lepidoptera</taxon>
        <taxon>Glossata</taxon>
        <taxon>Ditrysia</taxon>
        <taxon>Papilionoidea</taxon>
        <taxon>Nymphalidae</taxon>
        <taxon>Satyrinae</taxon>
        <taxon>Satyrini</taxon>
        <taxon>Mycalesina</taxon>
        <taxon>Bicyclus</taxon>
    </lineage>
</organism>
<accession>A0ABM3LWU1</accession>
<comment type="similarity">
    <text evidence="2 6">Belongs to the peptidase M14 family.</text>
</comment>
<evidence type="ECO:0000256" key="5">
    <source>
        <dbReference type="ARBA" id="ARBA00022833"/>
    </source>
</evidence>
<keyword evidence="3" id="KW-0645">Protease</keyword>
<feature type="domain" description="Peptidase M14" evidence="7">
    <location>
        <begin position="93"/>
        <end position="385"/>
    </location>
</feature>
<feature type="active site" description="Proton donor/acceptor" evidence="6">
    <location>
        <position position="352"/>
    </location>
</feature>
<dbReference type="Pfam" id="PF00246">
    <property type="entry name" value="Peptidase_M14"/>
    <property type="match status" value="1"/>
</dbReference>
<evidence type="ECO:0000313" key="8">
    <source>
        <dbReference type="Proteomes" id="UP001652582"/>
    </source>
</evidence>
<dbReference type="PANTHER" id="PTHR11705">
    <property type="entry name" value="PROTEASE FAMILY M14 CARBOXYPEPTIDASE A,B"/>
    <property type="match status" value="1"/>
</dbReference>
<evidence type="ECO:0000313" key="9">
    <source>
        <dbReference type="RefSeq" id="XP_052743548.1"/>
    </source>
</evidence>
<keyword evidence="4" id="KW-0479">Metal-binding</keyword>
<comment type="cofactor">
    <cofactor evidence="1">
        <name>Zn(2+)</name>
        <dbReference type="ChEBI" id="CHEBI:29105"/>
    </cofactor>
</comment>
<dbReference type="PROSITE" id="PS52035">
    <property type="entry name" value="PEPTIDASE_M14"/>
    <property type="match status" value="1"/>
</dbReference>